<dbReference type="FunFam" id="2.10.230.10:FF:000002">
    <property type="entry name" value="Molecular chaperone DnaJ"/>
    <property type="match status" value="1"/>
</dbReference>
<dbReference type="HAMAP" id="MF_01152">
    <property type="entry name" value="DnaJ"/>
    <property type="match status" value="1"/>
</dbReference>
<dbReference type="VEuPathDB" id="FungiDB:CJI97_004750"/>
<dbReference type="Gene3D" id="2.60.260.20">
    <property type="entry name" value="Urease metallochaperone UreE, N-terminal domain"/>
    <property type="match status" value="2"/>
</dbReference>
<evidence type="ECO:0000256" key="8">
    <source>
        <dbReference type="SAM" id="MobiDB-lite"/>
    </source>
</evidence>
<dbReference type="SUPFAM" id="SSF46565">
    <property type="entry name" value="Chaperone J-domain"/>
    <property type="match status" value="1"/>
</dbReference>
<evidence type="ECO:0000256" key="5">
    <source>
        <dbReference type="ARBA" id="ARBA00023186"/>
    </source>
</evidence>
<dbReference type="GO" id="GO:0005737">
    <property type="term" value="C:cytoplasm"/>
    <property type="evidence" value="ECO:0007669"/>
    <property type="project" value="TreeGrafter"/>
</dbReference>
<evidence type="ECO:0000256" key="3">
    <source>
        <dbReference type="ARBA" id="ARBA00022771"/>
    </source>
</evidence>
<organism evidence="11 12">
    <name type="scientific">Candidozyma auris</name>
    <name type="common">Yeast</name>
    <name type="synonym">Candida auris</name>
    <dbReference type="NCBI Taxonomy" id="498019"/>
    <lineage>
        <taxon>Eukaryota</taxon>
        <taxon>Fungi</taxon>
        <taxon>Dikarya</taxon>
        <taxon>Ascomycota</taxon>
        <taxon>Saccharomycotina</taxon>
        <taxon>Pichiomycetes</taxon>
        <taxon>Metschnikowiaceae</taxon>
        <taxon>Candidozyma</taxon>
    </lineage>
</organism>
<dbReference type="InterPro" id="IPR008971">
    <property type="entry name" value="HSP40/DnaJ_pept-bd"/>
</dbReference>
<keyword evidence="2" id="KW-0677">Repeat</keyword>
<feature type="zinc finger region" description="CR-type" evidence="7">
    <location>
        <begin position="189"/>
        <end position="269"/>
    </location>
</feature>
<dbReference type="VEuPathDB" id="FungiDB:QG37_03749"/>
<keyword evidence="5" id="KW-0143">Chaperone</keyword>
<dbReference type="Pfam" id="PF00684">
    <property type="entry name" value="DnaJ_CXXCXGXG"/>
    <property type="match status" value="1"/>
</dbReference>
<feature type="domain" description="CR-type" evidence="10">
    <location>
        <begin position="189"/>
        <end position="269"/>
    </location>
</feature>
<dbReference type="VEuPathDB" id="FungiDB:CJJ07_005205"/>
<proteinExistence type="inferred from homology"/>
<name>A0A0L0NZ93_CANAR</name>
<dbReference type="GO" id="GO:0008270">
    <property type="term" value="F:zinc ion binding"/>
    <property type="evidence" value="ECO:0007669"/>
    <property type="project" value="UniProtKB-KW"/>
</dbReference>
<evidence type="ECO:0000259" key="9">
    <source>
        <dbReference type="PROSITE" id="PS50076"/>
    </source>
</evidence>
<dbReference type="InterPro" id="IPR036410">
    <property type="entry name" value="HSP_DnaJ_Cys-rich_dom_sf"/>
</dbReference>
<protein>
    <recommendedName>
        <fullName evidence="6">DnaJ homolog 1, mitochondrial</fullName>
    </recommendedName>
</protein>
<keyword evidence="4 7" id="KW-0862">Zinc</keyword>
<dbReference type="PRINTS" id="PR00625">
    <property type="entry name" value="JDOMAIN"/>
</dbReference>
<dbReference type="AlphaFoldDB" id="A0A0L0NZ93"/>
<dbReference type="InterPro" id="IPR012724">
    <property type="entry name" value="DnaJ"/>
</dbReference>
<dbReference type="PROSITE" id="PS00636">
    <property type="entry name" value="DNAJ_1"/>
    <property type="match status" value="1"/>
</dbReference>
<dbReference type="CDD" id="cd10719">
    <property type="entry name" value="DnaJ_zf"/>
    <property type="match status" value="1"/>
</dbReference>
<evidence type="ECO:0000256" key="7">
    <source>
        <dbReference type="PROSITE-ProRule" id="PRU00546"/>
    </source>
</evidence>
<dbReference type="VEuPathDB" id="FungiDB:B9J08_004701"/>
<dbReference type="VEuPathDB" id="FungiDB:CJI96_0004450"/>
<dbReference type="Pfam" id="PF00226">
    <property type="entry name" value="DnaJ"/>
    <property type="match status" value="1"/>
</dbReference>
<dbReference type="Gene3D" id="1.10.287.110">
    <property type="entry name" value="DnaJ domain"/>
    <property type="match status" value="1"/>
</dbReference>
<dbReference type="CDD" id="cd06257">
    <property type="entry name" value="DnaJ"/>
    <property type="match status" value="1"/>
</dbReference>
<feature type="region of interest" description="Disordered" evidence="8">
    <location>
        <begin position="420"/>
        <end position="453"/>
    </location>
</feature>
<dbReference type="PANTHER" id="PTHR43096">
    <property type="entry name" value="DNAJ HOMOLOG 1, MITOCHONDRIAL-RELATED"/>
    <property type="match status" value="1"/>
</dbReference>
<dbReference type="GO" id="GO:0005524">
    <property type="term" value="F:ATP binding"/>
    <property type="evidence" value="ECO:0007669"/>
    <property type="project" value="InterPro"/>
</dbReference>
<dbReference type="GO" id="GO:0051082">
    <property type="term" value="F:unfolded protein binding"/>
    <property type="evidence" value="ECO:0007669"/>
    <property type="project" value="InterPro"/>
</dbReference>
<dbReference type="Pfam" id="PF01556">
    <property type="entry name" value="DnaJ_C"/>
    <property type="match status" value="1"/>
</dbReference>
<sequence length="472" mass="51281">MIRLSKFLLLRPAINRSCTLNSSRGFTSFSTRCIKFDPYQVLGVDKNASSSDIKKAYYQLVKKYHPDVNKEKDSEKRFHKIQESYELLSDKEKRSQYDKFGAAGFDSNGNTNPFGGNPFTSRTGNPFDGAQGHPFGGMGFDFEDLFKQAFTGGNARGSSGTGQSPFVARHVGDNIEVLKSISFHDAVFGTKIDLNYKAIDSCTVCLGSGLKKGKKKSTCPSCHGTGQNTHVIGGFHMASTCPNCSGSGVVINKADECGSCHGTGVKELPQSRSVELPCGIADGSRLRIPGGGDAPFVTKDRYNQIVHGDLIVRIHVKKDPVFSRKDNNIVLSHDISMTTAALGGETVVPTIDGENVKLRIRPGVQSGRTLTVPQKGVPINGNKNNRGDMLINLNVKTPVPQTELQKALLQALADSFNDMNAQKSNGHLPLNQENEDKGATEIQDDEPHSSKLDSIKKTLGKFFKFKDDKSSS</sequence>
<gene>
    <name evidence="11" type="ORF">QG37_03749</name>
</gene>
<dbReference type="InterPro" id="IPR001623">
    <property type="entry name" value="DnaJ_domain"/>
</dbReference>
<comment type="caution">
    <text evidence="11">The sequence shown here is derived from an EMBL/GenBank/DDBJ whole genome shotgun (WGS) entry which is preliminary data.</text>
</comment>
<dbReference type="PANTHER" id="PTHR43096:SF52">
    <property type="entry name" value="DNAJ HOMOLOG 1, MITOCHONDRIAL-RELATED"/>
    <property type="match status" value="1"/>
</dbReference>
<dbReference type="InterPro" id="IPR002939">
    <property type="entry name" value="DnaJ_C"/>
</dbReference>
<dbReference type="Proteomes" id="UP000037122">
    <property type="component" value="Unassembled WGS sequence"/>
</dbReference>
<dbReference type="GO" id="GO:0009408">
    <property type="term" value="P:response to heat"/>
    <property type="evidence" value="ECO:0007669"/>
    <property type="project" value="InterPro"/>
</dbReference>
<feature type="compositionally biased region" description="Basic and acidic residues" evidence="8">
    <location>
        <begin position="434"/>
        <end position="453"/>
    </location>
</feature>
<evidence type="ECO:0000256" key="1">
    <source>
        <dbReference type="ARBA" id="ARBA00022723"/>
    </source>
</evidence>
<dbReference type="GO" id="GO:0042026">
    <property type="term" value="P:protein refolding"/>
    <property type="evidence" value="ECO:0007669"/>
    <property type="project" value="TreeGrafter"/>
</dbReference>
<dbReference type="PROSITE" id="PS50076">
    <property type="entry name" value="DNAJ_2"/>
    <property type="match status" value="1"/>
</dbReference>
<dbReference type="FunFam" id="2.60.260.20:FF:000005">
    <property type="entry name" value="Chaperone protein dnaJ 1, mitochondrial"/>
    <property type="match status" value="1"/>
</dbReference>
<dbReference type="SMART" id="SM00271">
    <property type="entry name" value="DnaJ"/>
    <property type="match status" value="1"/>
</dbReference>
<dbReference type="InterPro" id="IPR001305">
    <property type="entry name" value="HSP_DnaJ_Cys-rich_dom"/>
</dbReference>
<reference evidence="12" key="1">
    <citation type="journal article" date="2015" name="BMC Genomics">
        <title>Draft genome of a commonly misdiagnosed multidrug resistant pathogen Candida auris.</title>
        <authorList>
            <person name="Chatterjee S."/>
            <person name="Alampalli S.V."/>
            <person name="Nageshan R.K."/>
            <person name="Chettiar S.T."/>
            <person name="Joshi S."/>
            <person name="Tatu U.S."/>
        </authorList>
    </citation>
    <scope>NUCLEOTIDE SEQUENCE [LARGE SCALE GENOMIC DNA]</scope>
    <source>
        <strain evidence="12">6684</strain>
    </source>
</reference>
<dbReference type="CDD" id="cd10747">
    <property type="entry name" value="DnaJ_C"/>
    <property type="match status" value="1"/>
</dbReference>
<dbReference type="InterPro" id="IPR036869">
    <property type="entry name" value="J_dom_sf"/>
</dbReference>
<accession>A0A0L0NZ93</accession>
<dbReference type="EMBL" id="LGST01000024">
    <property type="protein sequence ID" value="KND99363.1"/>
    <property type="molecule type" value="Genomic_DNA"/>
</dbReference>
<dbReference type="PROSITE" id="PS51188">
    <property type="entry name" value="ZF_CR"/>
    <property type="match status" value="1"/>
</dbReference>
<evidence type="ECO:0000259" key="10">
    <source>
        <dbReference type="PROSITE" id="PS51188"/>
    </source>
</evidence>
<evidence type="ECO:0000256" key="2">
    <source>
        <dbReference type="ARBA" id="ARBA00022737"/>
    </source>
</evidence>
<dbReference type="InterPro" id="IPR018253">
    <property type="entry name" value="DnaJ_domain_CS"/>
</dbReference>
<evidence type="ECO:0000313" key="12">
    <source>
        <dbReference type="Proteomes" id="UP000037122"/>
    </source>
</evidence>
<dbReference type="SUPFAM" id="SSF57938">
    <property type="entry name" value="DnaJ/Hsp40 cysteine-rich domain"/>
    <property type="match status" value="1"/>
</dbReference>
<dbReference type="GO" id="GO:0031072">
    <property type="term" value="F:heat shock protein binding"/>
    <property type="evidence" value="ECO:0007669"/>
    <property type="project" value="InterPro"/>
</dbReference>
<dbReference type="VEuPathDB" id="FungiDB:CJJ09_004715"/>
<evidence type="ECO:0000313" key="11">
    <source>
        <dbReference type="EMBL" id="KND99363.1"/>
    </source>
</evidence>
<evidence type="ECO:0000256" key="6">
    <source>
        <dbReference type="ARBA" id="ARBA00072890"/>
    </source>
</evidence>
<keyword evidence="1 7" id="KW-0479">Metal-binding</keyword>
<feature type="domain" description="J" evidence="9">
    <location>
        <begin position="37"/>
        <end position="101"/>
    </location>
</feature>
<keyword evidence="3 7" id="KW-0863">Zinc-finger</keyword>
<dbReference type="Gene3D" id="2.10.230.10">
    <property type="entry name" value="Heat shock protein DnaJ, cysteine-rich domain"/>
    <property type="match status" value="1"/>
</dbReference>
<evidence type="ECO:0000256" key="4">
    <source>
        <dbReference type="ARBA" id="ARBA00022833"/>
    </source>
</evidence>
<dbReference type="SUPFAM" id="SSF49493">
    <property type="entry name" value="HSP40/DnaJ peptide-binding domain"/>
    <property type="match status" value="2"/>
</dbReference>